<dbReference type="EMBL" id="JAGYPE020000011">
    <property type="protein sequence ID" value="MCH6265561.1"/>
    <property type="molecule type" value="Genomic_DNA"/>
</dbReference>
<organism evidence="2">
    <name type="scientific">Neobacillus citreus</name>
    <dbReference type="NCBI Taxonomy" id="2833578"/>
    <lineage>
        <taxon>Bacteria</taxon>
        <taxon>Bacillati</taxon>
        <taxon>Bacillota</taxon>
        <taxon>Bacilli</taxon>
        <taxon>Bacillales</taxon>
        <taxon>Bacillaceae</taxon>
        <taxon>Neobacillus</taxon>
    </lineage>
</organism>
<dbReference type="CDD" id="cd24068">
    <property type="entry name" value="ASKHA_NBD_ROK_FnNanK-like"/>
    <property type="match status" value="1"/>
</dbReference>
<reference evidence="2" key="1">
    <citation type="submission" date="2021-05" db="EMBL/GenBank/DDBJ databases">
        <title>Novel Bacillus species.</title>
        <authorList>
            <person name="Liu G."/>
        </authorList>
    </citation>
    <scope>NUCLEOTIDE SEQUENCE</scope>
    <source>
        <strain evidence="2 4">FJAT-50051</strain>
    </source>
</reference>
<dbReference type="Proteomes" id="UP000677265">
    <property type="component" value="Unassembled WGS sequence"/>
</dbReference>
<comment type="caution">
    <text evidence="2">The sequence shown here is derived from an EMBL/GenBank/DDBJ whole genome shotgun (WGS) entry which is preliminary data.</text>
</comment>
<sequence length="295" mass="31714">MEILAVDIGGTSIKLGLSDEKGNMKVFREYDSEAKKGGPYLVEKLIQIISEFDGFDAIGISTAGQVNSEEGYIIYANDNIPNYTGTHLKKIFEEKFKVPVEIENDVNSAALGEKYFGAGRGFNDFLCLTYGTGIGGAIIADSKVYKGHKGIAAEFGHIITHPAGNPCNCGGRGCYETYASTSALVRMALVIDKECINGKIIFEKINQGDQRLLKVVESWAHEAALGLASLIHIFNPPAIIVGGGVMEQEFLVERVSAKVKELIMESFSDVEIIKASLGNKAGMLGAVSLHLTSGK</sequence>
<proteinExistence type="inferred from homology"/>
<dbReference type="InterPro" id="IPR000600">
    <property type="entry name" value="ROK"/>
</dbReference>
<dbReference type="PANTHER" id="PTHR18964">
    <property type="entry name" value="ROK (REPRESSOR, ORF, KINASE) FAMILY"/>
    <property type="match status" value="1"/>
</dbReference>
<dbReference type="SUPFAM" id="SSF53067">
    <property type="entry name" value="Actin-like ATPase domain"/>
    <property type="match status" value="1"/>
</dbReference>
<keyword evidence="4" id="KW-1185">Reference proteome</keyword>
<dbReference type="EMBL" id="JAGYPE010000007">
    <property type="protein sequence ID" value="MBS4186696.1"/>
    <property type="molecule type" value="Genomic_DNA"/>
</dbReference>
<dbReference type="AlphaFoldDB" id="A0A942YCM1"/>
<protein>
    <submittedName>
        <fullName evidence="2">ROK family protein</fullName>
    </submittedName>
</protein>
<evidence type="ECO:0000313" key="3">
    <source>
        <dbReference type="EMBL" id="MCH6265561.1"/>
    </source>
</evidence>
<dbReference type="PANTHER" id="PTHR18964:SF165">
    <property type="entry name" value="BETA-GLUCOSIDE KINASE"/>
    <property type="match status" value="1"/>
</dbReference>
<evidence type="ECO:0000313" key="2">
    <source>
        <dbReference type="EMBL" id="MBS4186696.1"/>
    </source>
</evidence>
<gene>
    <name evidence="3" type="ORF">KHB02_008445</name>
    <name evidence="2" type="ORF">KHB02_35605</name>
</gene>
<comment type="similarity">
    <text evidence="1">Belongs to the ROK (NagC/XylR) family.</text>
</comment>
<evidence type="ECO:0000256" key="1">
    <source>
        <dbReference type="ARBA" id="ARBA00006479"/>
    </source>
</evidence>
<dbReference type="Gene3D" id="3.30.420.40">
    <property type="match status" value="2"/>
</dbReference>
<evidence type="ECO:0000313" key="4">
    <source>
        <dbReference type="Proteomes" id="UP000677265"/>
    </source>
</evidence>
<dbReference type="RefSeq" id="WP_213146480.1">
    <property type="nucleotide sequence ID" value="NZ_JAGYPE020000011.1"/>
</dbReference>
<name>A0A942YCM1_9BACI</name>
<accession>A0A942YCM1</accession>
<dbReference type="InterPro" id="IPR043129">
    <property type="entry name" value="ATPase_NBD"/>
</dbReference>
<dbReference type="Pfam" id="PF00480">
    <property type="entry name" value="ROK"/>
    <property type="match status" value="1"/>
</dbReference>